<name>A0A366HZV0_9FIRM</name>
<dbReference type="Pfam" id="PF16491">
    <property type="entry name" value="Peptidase_M48_N"/>
    <property type="match status" value="1"/>
</dbReference>
<dbReference type="InterPro" id="IPR032456">
    <property type="entry name" value="Peptidase_M48_N"/>
</dbReference>
<dbReference type="AlphaFoldDB" id="A0A366HZV0"/>
<feature type="transmembrane region" description="Helical" evidence="9">
    <location>
        <begin position="273"/>
        <end position="295"/>
    </location>
</feature>
<evidence type="ECO:0000313" key="12">
    <source>
        <dbReference type="EMBL" id="RBP59685.1"/>
    </source>
</evidence>
<evidence type="ECO:0000256" key="1">
    <source>
        <dbReference type="ARBA" id="ARBA00022670"/>
    </source>
</evidence>
<comment type="caution">
    <text evidence="12">The sequence shown here is derived from an EMBL/GenBank/DDBJ whole genome shotgun (WGS) entry which is preliminary data.</text>
</comment>
<dbReference type="GO" id="GO:0046872">
    <property type="term" value="F:metal ion binding"/>
    <property type="evidence" value="ECO:0007669"/>
    <property type="project" value="UniProtKB-KW"/>
</dbReference>
<feature type="domain" description="Peptidase M48" evidence="10">
    <location>
        <begin position="191"/>
        <end position="392"/>
    </location>
</feature>
<feature type="transmembrane region" description="Helical" evidence="9">
    <location>
        <begin position="79"/>
        <end position="102"/>
    </location>
</feature>
<feature type="transmembrane region" description="Helical" evidence="9">
    <location>
        <begin position="47"/>
        <end position="67"/>
    </location>
</feature>
<protein>
    <submittedName>
        <fullName evidence="12">Zn-dependent protease with chaperone function</fullName>
    </submittedName>
</protein>
<feature type="binding site" evidence="7">
    <location>
        <position position="263"/>
    </location>
    <ligand>
        <name>Zn(2+)</name>
        <dbReference type="ChEBI" id="CHEBI:29105"/>
        <note>catalytic</note>
    </ligand>
</feature>
<keyword evidence="1 8" id="KW-0645">Protease</keyword>
<keyword evidence="5 8" id="KW-0482">Metalloprotease</keyword>
<evidence type="ECO:0000256" key="2">
    <source>
        <dbReference type="ARBA" id="ARBA00022723"/>
    </source>
</evidence>
<dbReference type="InterPro" id="IPR001915">
    <property type="entry name" value="Peptidase_M48"/>
</dbReference>
<feature type="domain" description="CAAX prenyl protease 1 N-terminal" evidence="11">
    <location>
        <begin position="37"/>
        <end position="185"/>
    </location>
</feature>
<gene>
    <name evidence="12" type="ORF">DES36_11836</name>
</gene>
<evidence type="ECO:0000256" key="3">
    <source>
        <dbReference type="ARBA" id="ARBA00022801"/>
    </source>
</evidence>
<feature type="transmembrane region" description="Helical" evidence="9">
    <location>
        <begin position="307"/>
        <end position="326"/>
    </location>
</feature>
<feature type="transmembrane region" description="Helical" evidence="9">
    <location>
        <begin position="132"/>
        <end position="150"/>
    </location>
</feature>
<evidence type="ECO:0000256" key="9">
    <source>
        <dbReference type="SAM" id="Phobius"/>
    </source>
</evidence>
<keyword evidence="2 7" id="KW-0479">Metal-binding</keyword>
<dbReference type="PANTHER" id="PTHR10120">
    <property type="entry name" value="CAAX PRENYL PROTEASE 1"/>
    <property type="match status" value="1"/>
</dbReference>
<reference evidence="12 13" key="1">
    <citation type="submission" date="2018-06" db="EMBL/GenBank/DDBJ databases">
        <title>Genomic Encyclopedia of Type Strains, Phase IV (KMG-IV): sequencing the most valuable type-strain genomes for metagenomic binning, comparative biology and taxonomic classification.</title>
        <authorList>
            <person name="Goeker M."/>
        </authorList>
    </citation>
    <scope>NUCLEOTIDE SEQUENCE [LARGE SCALE GENOMIC DNA]</scope>
    <source>
        <strain evidence="12 13">DSM 22112</strain>
    </source>
</reference>
<organism evidence="12 13">
    <name type="scientific">Alkalibaculum bacchi</name>
    <dbReference type="NCBI Taxonomy" id="645887"/>
    <lineage>
        <taxon>Bacteria</taxon>
        <taxon>Bacillati</taxon>
        <taxon>Bacillota</taxon>
        <taxon>Clostridia</taxon>
        <taxon>Eubacteriales</taxon>
        <taxon>Eubacteriaceae</taxon>
        <taxon>Alkalibaculum</taxon>
    </lineage>
</organism>
<proteinExistence type="inferred from homology"/>
<feature type="active site" description="Proton donor" evidence="6">
    <location>
        <position position="343"/>
    </location>
</feature>
<keyword evidence="9" id="KW-0472">Membrane</keyword>
<evidence type="ECO:0000259" key="10">
    <source>
        <dbReference type="Pfam" id="PF01435"/>
    </source>
</evidence>
<sequence>MLFFALLILFIMVVYFAEINNMNDLRVEYPQLQEEAYSFRKDNLKVWGVRLLLTFIIPLLFLTSGFSQRISTLAGNRKGVFQSGILYGMIFFSLIFLISLPLDFYSSYILPHKYGLSDQSFFRWLEINIKEFLINDLIISLFLWIPYLIIYKHPKTWWFKIALIIIPIIIFITFISPLVIDPIFNEYTSIEDEKLGQEIEGLLSKAGIEDAGIYKVDKSKDTKTMNAYMTGIFDSKRIVLWDTTINNLEEDEVLSITAHEIGHYEKGHIGKSIIISSISIFLIIYLVYRLSTCILKLSNGAFGFKDLCTYASIPLLIIMLNLFSFLSNPISSYLSRSMEIEADRYEISLTEDRESAVSAMEKLTKTSLGLPRPSNIYKIWYHTHPTLEDRIELYRSVEYEKIEN</sequence>
<keyword evidence="13" id="KW-1185">Reference proteome</keyword>
<keyword evidence="3 8" id="KW-0378">Hydrolase</keyword>
<evidence type="ECO:0000256" key="4">
    <source>
        <dbReference type="ARBA" id="ARBA00022833"/>
    </source>
</evidence>
<evidence type="ECO:0000256" key="8">
    <source>
        <dbReference type="RuleBase" id="RU003983"/>
    </source>
</evidence>
<keyword evidence="9" id="KW-1133">Transmembrane helix</keyword>
<feature type="active site" evidence="6">
    <location>
        <position position="260"/>
    </location>
</feature>
<dbReference type="GO" id="GO:0004222">
    <property type="term" value="F:metalloendopeptidase activity"/>
    <property type="evidence" value="ECO:0007669"/>
    <property type="project" value="InterPro"/>
</dbReference>
<dbReference type="EMBL" id="QNRX01000018">
    <property type="protein sequence ID" value="RBP59685.1"/>
    <property type="molecule type" value="Genomic_DNA"/>
</dbReference>
<keyword evidence="9" id="KW-0812">Transmembrane</keyword>
<dbReference type="InterPro" id="IPR027057">
    <property type="entry name" value="CAXX_Prtase_1"/>
</dbReference>
<comment type="similarity">
    <text evidence="8">Belongs to the peptidase M48 family.</text>
</comment>
<evidence type="ECO:0000313" key="13">
    <source>
        <dbReference type="Proteomes" id="UP000253490"/>
    </source>
</evidence>
<keyword evidence="4 7" id="KW-0862">Zinc</keyword>
<dbReference type="CDD" id="cd07343">
    <property type="entry name" value="M48A_Zmpste24p_like"/>
    <property type="match status" value="1"/>
</dbReference>
<dbReference type="Pfam" id="PF01435">
    <property type="entry name" value="Peptidase_M48"/>
    <property type="match status" value="1"/>
</dbReference>
<feature type="binding site" evidence="7">
    <location>
        <position position="259"/>
    </location>
    <ligand>
        <name>Zn(2+)</name>
        <dbReference type="ChEBI" id="CHEBI:29105"/>
        <note>catalytic</note>
    </ligand>
</feature>
<evidence type="ECO:0000256" key="5">
    <source>
        <dbReference type="ARBA" id="ARBA00023049"/>
    </source>
</evidence>
<dbReference type="Gene3D" id="3.30.2010.10">
    <property type="entry name" value="Metalloproteases ('zincins'), catalytic domain"/>
    <property type="match status" value="1"/>
</dbReference>
<dbReference type="Proteomes" id="UP000253490">
    <property type="component" value="Unassembled WGS sequence"/>
</dbReference>
<feature type="transmembrane region" description="Helical" evidence="9">
    <location>
        <begin position="157"/>
        <end position="180"/>
    </location>
</feature>
<dbReference type="GO" id="GO:0071586">
    <property type="term" value="P:CAAX-box protein processing"/>
    <property type="evidence" value="ECO:0007669"/>
    <property type="project" value="InterPro"/>
</dbReference>
<evidence type="ECO:0000256" key="6">
    <source>
        <dbReference type="PIRSR" id="PIRSR627057-1"/>
    </source>
</evidence>
<evidence type="ECO:0000256" key="7">
    <source>
        <dbReference type="PIRSR" id="PIRSR627057-2"/>
    </source>
</evidence>
<comment type="cofactor">
    <cofactor evidence="7 8">
        <name>Zn(2+)</name>
        <dbReference type="ChEBI" id="CHEBI:29105"/>
    </cofactor>
    <text evidence="7 8">Binds 1 zinc ion per subunit.</text>
</comment>
<accession>A0A366HZV0</accession>
<evidence type="ECO:0000259" key="11">
    <source>
        <dbReference type="Pfam" id="PF16491"/>
    </source>
</evidence>
<feature type="binding site" evidence="7">
    <location>
        <position position="339"/>
    </location>
    <ligand>
        <name>Zn(2+)</name>
        <dbReference type="ChEBI" id="CHEBI:29105"/>
        <note>catalytic</note>
    </ligand>
</feature>